<dbReference type="PANTHER" id="PTHR35340:SF9">
    <property type="entry name" value="ASST-DOMAIN-CONTAINING PROTEIN"/>
    <property type="match status" value="1"/>
</dbReference>
<sequence>MTPTICDSVDTSRPFKSRPDIVVPKLKVTLHNPSLVSSGFYFLAPFKSYVSTPMIFDNAGELVWAGSDAYAGTEGAGAHVYDFHTCDFQGLPHLCMLRGFNDQGNVRGQGIILDSHYQPVKHISGGGHTTSCDLHEFTTAESGTTSIITQYRRRLYDLSGQVENRGMIWILEGVFQEIEIESGRVLFEWRSLDHVDPAESQVQPGRGTRTAPWDYVHLNSVEKMSDGDYLVSARHTSTIFKVSSRDGSIIWRLGGSNSTFGSMEPAILFQHHARVLADGADTTRISLFDNARRPAFEPKRPSSGLIVLLDHRTKTARVEKRYSGPEIEYTTKIAGSTLVLPNGNVLVGFGDAACFTEYTSDGIPGFKACVRDQSHGTLYRVYKSPWIAFHVSWNGATEVKSWRVYGALHPDGPFSQVTQVPKKGFETTITTEHHYVKSYVEAISSTDKVLGKSAVVATFVPSEAAAIQCDDVWCTEPQHCLAPSQVTTTTAATRVPKAKPLRIVNGLQHIGQKAHGFKQMDW</sequence>
<dbReference type="InterPro" id="IPR053143">
    <property type="entry name" value="Arylsulfate_ST"/>
</dbReference>
<dbReference type="InterPro" id="IPR039535">
    <property type="entry name" value="ASST-like"/>
</dbReference>
<dbReference type="PANTHER" id="PTHR35340">
    <property type="entry name" value="PQQ ENZYME REPEAT PROTEIN-RELATED"/>
    <property type="match status" value="1"/>
</dbReference>
<evidence type="ECO:0008006" key="3">
    <source>
        <dbReference type="Google" id="ProtNLM"/>
    </source>
</evidence>
<keyword evidence="2" id="KW-1185">Reference proteome</keyword>
<dbReference type="eggNOG" id="ENOG502SI9I">
    <property type="taxonomic scope" value="Eukaryota"/>
</dbReference>
<evidence type="ECO:0000313" key="2">
    <source>
        <dbReference type="Proteomes" id="UP000027238"/>
    </source>
</evidence>
<organism evidence="1 2">
    <name type="scientific">Colletotrichum sublineola</name>
    <name type="common">Sorghum anthracnose fungus</name>
    <dbReference type="NCBI Taxonomy" id="1173701"/>
    <lineage>
        <taxon>Eukaryota</taxon>
        <taxon>Fungi</taxon>
        <taxon>Dikarya</taxon>
        <taxon>Ascomycota</taxon>
        <taxon>Pezizomycotina</taxon>
        <taxon>Sordariomycetes</taxon>
        <taxon>Hypocreomycetidae</taxon>
        <taxon>Glomerellales</taxon>
        <taxon>Glomerellaceae</taxon>
        <taxon>Colletotrichum</taxon>
        <taxon>Colletotrichum graminicola species complex</taxon>
    </lineage>
</organism>
<protein>
    <recommendedName>
        <fullName evidence="3">Arylsulfotransferase</fullName>
    </recommendedName>
</protein>
<dbReference type="AlphaFoldDB" id="A0A066XZP6"/>
<evidence type="ECO:0000313" key="1">
    <source>
        <dbReference type="EMBL" id="KDN71246.1"/>
    </source>
</evidence>
<dbReference type="OMA" id="YHPRAYA"/>
<dbReference type="OrthoDB" id="5427350at2759"/>
<dbReference type="Pfam" id="PF14269">
    <property type="entry name" value="Arylsulfotran_2"/>
    <property type="match status" value="1"/>
</dbReference>
<accession>A0A066XZP6</accession>
<dbReference type="Proteomes" id="UP000027238">
    <property type="component" value="Unassembled WGS sequence"/>
</dbReference>
<dbReference type="EMBL" id="JMSE01000221">
    <property type="protein sequence ID" value="KDN71246.1"/>
    <property type="molecule type" value="Genomic_DNA"/>
</dbReference>
<dbReference type="HOGENOM" id="CLU_018249_1_0_1"/>
<comment type="caution">
    <text evidence="1">The sequence shown here is derived from an EMBL/GenBank/DDBJ whole genome shotgun (WGS) entry which is preliminary data.</text>
</comment>
<gene>
    <name evidence="1" type="ORF">CSUB01_11950</name>
</gene>
<dbReference type="STRING" id="1173701.A0A066XZP6"/>
<name>A0A066XZP6_COLSU</name>
<reference evidence="2" key="1">
    <citation type="journal article" date="2014" name="Genome Announc.">
        <title>Draft genome sequence of Colletotrichum sublineola, a destructive pathogen of cultivated sorghum.</title>
        <authorList>
            <person name="Baroncelli R."/>
            <person name="Sanz-Martin J.M."/>
            <person name="Rech G.E."/>
            <person name="Sukno S.A."/>
            <person name="Thon M.R."/>
        </authorList>
    </citation>
    <scope>NUCLEOTIDE SEQUENCE [LARGE SCALE GENOMIC DNA]</scope>
    <source>
        <strain evidence="2">TX430BB</strain>
    </source>
</reference>
<proteinExistence type="predicted"/>